<dbReference type="RefSeq" id="WP_246971774.1">
    <property type="nucleotide sequence ID" value="NZ_CP095397.1"/>
</dbReference>
<dbReference type="Pfam" id="PF00582">
    <property type="entry name" value="Usp"/>
    <property type="match status" value="2"/>
</dbReference>
<evidence type="ECO:0000313" key="4">
    <source>
        <dbReference type="Proteomes" id="UP001595821"/>
    </source>
</evidence>
<dbReference type="PANTHER" id="PTHR46268">
    <property type="entry name" value="STRESS RESPONSE PROTEIN NHAX"/>
    <property type="match status" value="1"/>
</dbReference>
<dbReference type="Gene3D" id="3.40.50.620">
    <property type="entry name" value="HUPs"/>
    <property type="match status" value="2"/>
</dbReference>
<reference evidence="3 4" key="1">
    <citation type="journal article" date="2014" name="Int. J. Syst. Evol. Microbiol.">
        <title>Complete genome sequence of Corynebacterium casei LMG S-19264T (=DSM 44701T), isolated from a smear-ripened cheese.</title>
        <authorList>
            <consortium name="US DOE Joint Genome Institute (JGI-PGF)"/>
            <person name="Walter F."/>
            <person name="Albersmeier A."/>
            <person name="Kalinowski J."/>
            <person name="Ruckert C."/>
        </authorList>
    </citation>
    <scope>NUCLEOTIDE SEQUENCE [LARGE SCALE GENOMIC DNA]</scope>
    <source>
        <strain evidence="3 4">IBRC-M 10912</strain>
    </source>
</reference>
<protein>
    <submittedName>
        <fullName evidence="3">Universal stress protein</fullName>
    </submittedName>
</protein>
<evidence type="ECO:0000313" key="3">
    <source>
        <dbReference type="EMBL" id="MFC4248960.1"/>
    </source>
</evidence>
<proteinExistence type="inferred from homology"/>
<evidence type="ECO:0000259" key="2">
    <source>
        <dbReference type="Pfam" id="PF00582"/>
    </source>
</evidence>
<dbReference type="PRINTS" id="PR01438">
    <property type="entry name" value="UNVRSLSTRESS"/>
</dbReference>
<organism evidence="3 4">
    <name type="scientific">Natribaculum luteum</name>
    <dbReference type="NCBI Taxonomy" id="1586232"/>
    <lineage>
        <taxon>Archaea</taxon>
        <taxon>Methanobacteriati</taxon>
        <taxon>Methanobacteriota</taxon>
        <taxon>Stenosarchaea group</taxon>
        <taxon>Halobacteria</taxon>
        <taxon>Halobacteriales</taxon>
        <taxon>Natrialbaceae</taxon>
        <taxon>Natribaculum</taxon>
    </lineage>
</organism>
<dbReference type="Proteomes" id="UP001595821">
    <property type="component" value="Unassembled WGS sequence"/>
</dbReference>
<feature type="domain" description="UspA" evidence="2">
    <location>
        <begin position="1"/>
        <end position="134"/>
    </location>
</feature>
<dbReference type="AlphaFoldDB" id="A0ABD5P4A9"/>
<dbReference type="EMBL" id="JBHSDJ010000129">
    <property type="protein sequence ID" value="MFC4248960.1"/>
    <property type="molecule type" value="Genomic_DNA"/>
</dbReference>
<feature type="domain" description="UspA" evidence="2">
    <location>
        <begin position="145"/>
        <end position="277"/>
    </location>
</feature>
<gene>
    <name evidence="3" type="ORF">ACFOZ7_18865</name>
</gene>
<sequence length="281" mass="30067">MYETILVATDGSDVATTAAEQGLAMAADLDATIHVLSVADVRDDDAWSSVRERWRADCREYVDDVSADAAERDVPVETEIREGKPTLEILDYADDVDADLLVMGTHGRTGLQRLLLGSVAISVIRDASRPVLTVGPTVRDGPRRFDDVVVATDGRPGVGAAVDAGIALAEAYGATVHALSVVDDTHSHIDVVREEFERIADQSTREVAVRAADRGVGTVRATEYGRPSDEIISYARDHDADVVVMGTESRTELERFVLGSASQRVVSGASVPVLTVRATPN</sequence>
<accession>A0ABD5P4A9</accession>
<dbReference type="InterPro" id="IPR006016">
    <property type="entry name" value="UspA"/>
</dbReference>
<name>A0ABD5P4A9_9EURY</name>
<comment type="caution">
    <text evidence="3">The sequence shown here is derived from an EMBL/GenBank/DDBJ whole genome shotgun (WGS) entry which is preliminary data.</text>
</comment>
<dbReference type="SUPFAM" id="SSF52402">
    <property type="entry name" value="Adenine nucleotide alpha hydrolases-like"/>
    <property type="match status" value="2"/>
</dbReference>
<dbReference type="CDD" id="cd00293">
    <property type="entry name" value="USP-like"/>
    <property type="match status" value="2"/>
</dbReference>
<evidence type="ECO:0000256" key="1">
    <source>
        <dbReference type="ARBA" id="ARBA00008791"/>
    </source>
</evidence>
<dbReference type="InterPro" id="IPR006015">
    <property type="entry name" value="Universal_stress_UspA"/>
</dbReference>
<dbReference type="PANTHER" id="PTHR46268:SF6">
    <property type="entry name" value="UNIVERSAL STRESS PROTEIN UP12"/>
    <property type="match status" value="1"/>
</dbReference>
<dbReference type="InterPro" id="IPR014729">
    <property type="entry name" value="Rossmann-like_a/b/a_fold"/>
</dbReference>
<comment type="similarity">
    <text evidence="1">Belongs to the universal stress protein A family.</text>
</comment>
<dbReference type="GeneID" id="71852593"/>